<comment type="caution">
    <text evidence="2">The sequence shown here is derived from an EMBL/GenBank/DDBJ whole genome shotgun (WGS) entry which is preliminary data.</text>
</comment>
<sequence length="439" mass="50655">MQTEAGQRIDRKSKQLLFHQCEVDTVKQIFLKPNEDFSQEGANNVFEKFGRKRQSKSMLFCLIDRMRFQKRSKLGASPFRRELTYREIKHFFVFLSNPGMFMLCTENDRKDKRAYEIYRCKPEDVSTICDLTYQASTDPQNILRDVDSARQISIMSKEHTLSQSSNIDYVANGLSYNDLAPEPVQVKYMESMKDPAIQETVYNLSPVSVQSSEHLPSYSLRPDLPLKATSLNSVIHNGTQRRNQVTGVYSYYEVHEPEKLLENVNADRPAEYSPLFDSPQVDHYQRPWQIPHDSSPRLAVVKQPVANRSPELLVPSPIQISVYKPNNYRPSVGNLSHPGRPRGRIKIEREFYNSPTANLRRYKSTQDLQNWGDSVTYLGHDPENGTNVTDNGPIYMYITRHESQQDLCSLRQDYGLSGSKFPRLSTFWEDAESNDSDIV</sequence>
<proteinExistence type="predicted"/>
<dbReference type="Pfam" id="PF25356">
    <property type="entry name" value="PH_trem"/>
    <property type="match status" value="1"/>
</dbReference>
<reference evidence="2" key="1">
    <citation type="submission" date="2019-07" db="EMBL/GenBank/DDBJ databases">
        <title>Annotation for the trematode Paragonimus miyazaki's.</title>
        <authorList>
            <person name="Choi Y.-J."/>
        </authorList>
    </citation>
    <scope>NUCLEOTIDE SEQUENCE</scope>
    <source>
        <strain evidence="2">Japan</strain>
    </source>
</reference>
<dbReference type="Proteomes" id="UP000822476">
    <property type="component" value="Unassembled WGS sequence"/>
</dbReference>
<gene>
    <name evidence="2" type="ORF">EG68_01434</name>
</gene>
<feature type="domain" description="Trematode PH-like" evidence="1">
    <location>
        <begin position="13"/>
        <end position="141"/>
    </location>
</feature>
<name>A0A8S9ZAU9_9TREM</name>
<protein>
    <recommendedName>
        <fullName evidence="1">Trematode PH-like domain-containing protein</fullName>
    </recommendedName>
</protein>
<keyword evidence="3" id="KW-1185">Reference proteome</keyword>
<organism evidence="2 3">
    <name type="scientific">Paragonimus skrjabini miyazakii</name>
    <dbReference type="NCBI Taxonomy" id="59628"/>
    <lineage>
        <taxon>Eukaryota</taxon>
        <taxon>Metazoa</taxon>
        <taxon>Spiralia</taxon>
        <taxon>Lophotrochozoa</taxon>
        <taxon>Platyhelminthes</taxon>
        <taxon>Trematoda</taxon>
        <taxon>Digenea</taxon>
        <taxon>Plagiorchiida</taxon>
        <taxon>Troglotremata</taxon>
        <taxon>Troglotrematidae</taxon>
        <taxon>Paragonimus</taxon>
    </lineage>
</organism>
<dbReference type="EMBL" id="JTDE01000469">
    <property type="protein sequence ID" value="KAF7261158.1"/>
    <property type="molecule type" value="Genomic_DNA"/>
</dbReference>
<dbReference type="AlphaFoldDB" id="A0A8S9ZAU9"/>
<dbReference type="OrthoDB" id="6240310at2759"/>
<accession>A0A8S9ZAU9</accession>
<evidence type="ECO:0000259" key="1">
    <source>
        <dbReference type="Pfam" id="PF25356"/>
    </source>
</evidence>
<dbReference type="InterPro" id="IPR057376">
    <property type="entry name" value="PH_trem"/>
</dbReference>
<evidence type="ECO:0000313" key="2">
    <source>
        <dbReference type="EMBL" id="KAF7261158.1"/>
    </source>
</evidence>
<evidence type="ECO:0000313" key="3">
    <source>
        <dbReference type="Proteomes" id="UP000822476"/>
    </source>
</evidence>